<dbReference type="EMBL" id="CP030117">
    <property type="protein sequence ID" value="AWX56926.1"/>
    <property type="molecule type" value="Genomic_DNA"/>
</dbReference>
<dbReference type="AlphaFoldDB" id="A0A2Z4MK61"/>
<proteinExistence type="predicted"/>
<evidence type="ECO:0000313" key="2">
    <source>
        <dbReference type="Proteomes" id="UP000036061"/>
    </source>
</evidence>
<reference evidence="1 2" key="1">
    <citation type="journal article" date="2015" name="Genome Announc.">
        <title>Draft Genome Sequence of Brevibacillus brevis DZQ7, a Plant Growth-Promoting Rhizobacterium with Broad-Spectrum Antimicrobial Activity.</title>
        <authorList>
            <person name="Hou Q."/>
            <person name="Wang C."/>
            <person name="Hou X."/>
            <person name="Xia Z."/>
            <person name="Ye J."/>
            <person name="Liu K."/>
            <person name="Liu H."/>
            <person name="Wang J."/>
            <person name="Guo H."/>
            <person name="Yu X."/>
            <person name="Yang Y."/>
            <person name="Du B."/>
            <person name="Ding Y."/>
        </authorList>
    </citation>
    <scope>NUCLEOTIDE SEQUENCE [LARGE SCALE GENOMIC DNA]</scope>
    <source>
        <strain evidence="1 2">DZQ7</strain>
    </source>
</reference>
<name>A0A2Z4MK61_BREBE</name>
<dbReference type="Proteomes" id="UP000036061">
    <property type="component" value="Chromosome"/>
</dbReference>
<evidence type="ECO:0000313" key="1">
    <source>
        <dbReference type="EMBL" id="AWX56926.1"/>
    </source>
</evidence>
<sequence length="402" mass="46501">MLIKIDDSVIEFLETNKEILTFESNEIKSLNNLARAQMDGHHQVISSYATLKYLRNYPLIEQSCRGIYTSLLAKCTFFFSLEEFCTDYIIVTSKVENEIVRGFSGKKHIFKVSLDYFYLMDRISATTFISEDLSDCEFYEKIAKKYIQENRNRLNMKLNLDHCGGGGVNTYKELDYKINRKKIVLVVSDSDKLYPTGKVGETLAQITKVYAKYQANSIVDIYSLEVREKENLIPPSLYLLCSNGSCRDVLNMLHEIELLDKHREKLKYIDIKDGVKAKQLKNEEHLQFLKDLLIDVPNLIACSLDDIDKQKDETVLLQGIGGKIEEFERDILEDGLEKKLDDKRRLQPKPEIEKAIIQLENKIEKKTNLFNILPDYVKPEWEFLCKKVISWGCCDPIPSGIS</sequence>
<accession>A0A2Z4MK61</accession>
<protein>
    <submittedName>
        <fullName evidence="1">Uncharacterized protein</fullName>
    </submittedName>
</protein>
<gene>
    <name evidence="1" type="ORF">AB432_018555</name>
</gene>
<dbReference type="RefSeq" id="WP_048033541.1">
    <property type="nucleotide sequence ID" value="NZ_CP030117.1"/>
</dbReference>
<organism evidence="1 2">
    <name type="scientific">Brevibacillus brevis</name>
    <name type="common">Bacillus brevis</name>
    <dbReference type="NCBI Taxonomy" id="1393"/>
    <lineage>
        <taxon>Bacteria</taxon>
        <taxon>Bacillati</taxon>
        <taxon>Bacillota</taxon>
        <taxon>Bacilli</taxon>
        <taxon>Bacillales</taxon>
        <taxon>Paenibacillaceae</taxon>
        <taxon>Brevibacillus</taxon>
    </lineage>
</organism>